<dbReference type="InterPro" id="IPR019734">
    <property type="entry name" value="TPR_rpt"/>
</dbReference>
<dbReference type="EMBL" id="JABWDU010000008">
    <property type="protein sequence ID" value="NVD42089.1"/>
    <property type="molecule type" value="Genomic_DNA"/>
</dbReference>
<proteinExistence type="predicted"/>
<reference evidence="2 3" key="1">
    <citation type="submission" date="2020-06" db="EMBL/GenBank/DDBJ databases">
        <authorList>
            <person name="Grouzdev D.S."/>
        </authorList>
    </citation>
    <scope>NUCLEOTIDE SEQUENCE [LARGE SCALE GENOMIC DNA]</scope>
    <source>
        <strain evidence="2 3">HO-A22</strain>
    </source>
</reference>
<evidence type="ECO:0000313" key="3">
    <source>
        <dbReference type="Proteomes" id="UP000520198"/>
    </source>
</evidence>
<dbReference type="AlphaFoldDB" id="A0A7Y6UQK5"/>
<dbReference type="RefSeq" id="WP_176355471.1">
    <property type="nucleotide sequence ID" value="NZ_JABWDU010000008.1"/>
</dbReference>
<dbReference type="Gene3D" id="1.25.40.10">
    <property type="entry name" value="Tetratricopeptide repeat domain"/>
    <property type="match status" value="2"/>
</dbReference>
<accession>A0A7Y6UQK5</accession>
<sequence>MKSSTVVIAGIMFTAAGIAGFADDGLLRKNWSGVAGAPTSGDQASGLPDEASFGVVDKASRRAAPEFRQVAQNTQPAAEATRPQATAPVVDESALRYFASKGDTARLQAEISRLRALYPDWTPPEDPLAVPRNKDVQLETMWQLYSEGRYAEVRKAIAERQAGEAAWKPPADLLERLNVAESRARLVNASDLKQYETVIEVAASTPSLLTCSEVDVLWRVADAFAQTKRPDRARDAYLYVLKNCENAPERLATVQKAVSGLPYDIAQELLAFERTAPGGGGEFESIGDDLARRFVAEGDADGKLAVDPKYILRLERLVETEGLASDALLLGWYQLRRDNMSAAEQWFRRAHDKEDSASAAQGLALTLIARKAHEDAEKVLYPWRDASEDAKATYFAATANLLAIEPPVTLREEVLSRIAQETTKGRDPATAQQFGWYARAMEQPGTAAQWFATALRWKPDDEPSAYGLALSRNQLGDAAGVAEIQRLWAGRSERIARLGETEEERRDAIARQQQPLAREQAPISGGRQKTPAAVTEAAPRTVTRYEVEQPVAVARQTQTTGRNATGCRTTVNPARLSPQAALTRGWCLMDLNRPLEAAEAFAVALQAPASQMREDAAYGQSLAYLRAGLTNRAAVAATQSTQSRRRAEELQSAILSDRAIAAFDAKRYREALIFLDQLGQISTQRSDLMVLRGYAYLNLKRYAEARRIFEAVAATGNRDAQRGLADVGRAQEIWPNK</sequence>
<dbReference type="Pfam" id="PF13181">
    <property type="entry name" value="TPR_8"/>
    <property type="match status" value="1"/>
</dbReference>
<feature type="region of interest" description="Disordered" evidence="1">
    <location>
        <begin position="511"/>
        <end position="536"/>
    </location>
</feature>
<protein>
    <submittedName>
        <fullName evidence="2">Cellulose synthase</fullName>
    </submittedName>
</protein>
<evidence type="ECO:0000313" key="2">
    <source>
        <dbReference type="EMBL" id="NVD42089.1"/>
    </source>
</evidence>
<name>A0A7Y6UQK5_9HYPH</name>
<comment type="caution">
    <text evidence="2">The sequence shown here is derived from an EMBL/GenBank/DDBJ whole genome shotgun (WGS) entry which is preliminary data.</text>
</comment>
<organism evidence="2 3">
    <name type="scientific">Ensifer oleiphilus</name>
    <dbReference type="NCBI Taxonomy" id="2742698"/>
    <lineage>
        <taxon>Bacteria</taxon>
        <taxon>Pseudomonadati</taxon>
        <taxon>Pseudomonadota</taxon>
        <taxon>Alphaproteobacteria</taxon>
        <taxon>Hyphomicrobiales</taxon>
        <taxon>Rhizobiaceae</taxon>
        <taxon>Sinorhizobium/Ensifer group</taxon>
        <taxon>Ensifer</taxon>
    </lineage>
</organism>
<gene>
    <name evidence="2" type="ORF">HT585_24790</name>
</gene>
<keyword evidence="3" id="KW-1185">Reference proteome</keyword>
<dbReference type="InterPro" id="IPR011990">
    <property type="entry name" value="TPR-like_helical_dom_sf"/>
</dbReference>
<evidence type="ECO:0000256" key="1">
    <source>
        <dbReference type="SAM" id="MobiDB-lite"/>
    </source>
</evidence>
<dbReference type="Proteomes" id="UP000520198">
    <property type="component" value="Unassembled WGS sequence"/>
</dbReference>
<dbReference type="SUPFAM" id="SSF48452">
    <property type="entry name" value="TPR-like"/>
    <property type="match status" value="1"/>
</dbReference>